<dbReference type="EMBL" id="FNOM01000002">
    <property type="protein sequence ID" value="SDW45194.1"/>
    <property type="molecule type" value="Genomic_DNA"/>
</dbReference>
<dbReference type="InterPro" id="IPR005493">
    <property type="entry name" value="RraA/RraA-like"/>
</dbReference>
<keyword evidence="5" id="KW-0460">Magnesium</keyword>
<organism evidence="7 8">
    <name type="scientific">Roseicitreum antarcticum</name>
    <dbReference type="NCBI Taxonomy" id="564137"/>
    <lineage>
        <taxon>Bacteria</taxon>
        <taxon>Pseudomonadati</taxon>
        <taxon>Pseudomonadota</taxon>
        <taxon>Alphaproteobacteria</taxon>
        <taxon>Rhodobacterales</taxon>
        <taxon>Paracoccaceae</taxon>
        <taxon>Roseicitreum</taxon>
    </lineage>
</organism>
<feature type="transmembrane region" description="Helical" evidence="6">
    <location>
        <begin position="89"/>
        <end position="110"/>
    </location>
</feature>
<dbReference type="Gene3D" id="3.50.30.40">
    <property type="entry name" value="Ribonuclease E inhibitor RraA/RraA-like"/>
    <property type="match status" value="1"/>
</dbReference>
<keyword evidence="8" id="KW-1185">Reference proteome</keyword>
<evidence type="ECO:0000256" key="5">
    <source>
        <dbReference type="PIRSR" id="PIRSR605493-1"/>
    </source>
</evidence>
<keyword evidence="6" id="KW-0472">Membrane</keyword>
<dbReference type="PANTHER" id="PTHR33254">
    <property type="entry name" value="4-HYDROXY-4-METHYL-2-OXOGLUTARATE ALDOLASE 3-RELATED"/>
    <property type="match status" value="1"/>
</dbReference>
<dbReference type="Proteomes" id="UP000198539">
    <property type="component" value="Unassembled WGS sequence"/>
</dbReference>
<evidence type="ECO:0000256" key="4">
    <source>
        <dbReference type="ARBA" id="ARBA00030169"/>
    </source>
</evidence>
<dbReference type="PANTHER" id="PTHR33254:SF4">
    <property type="entry name" value="4-HYDROXY-4-METHYL-2-OXOGLUTARATE ALDOLASE 3-RELATED"/>
    <property type="match status" value="1"/>
</dbReference>
<feature type="binding site" evidence="5">
    <location>
        <position position="116"/>
    </location>
    <ligand>
        <name>Mg(2+)</name>
        <dbReference type="ChEBI" id="CHEBI:18420"/>
    </ligand>
</feature>
<evidence type="ECO:0000313" key="8">
    <source>
        <dbReference type="Proteomes" id="UP000198539"/>
    </source>
</evidence>
<evidence type="ECO:0000256" key="1">
    <source>
        <dbReference type="ARBA" id="ARBA00001968"/>
    </source>
</evidence>
<dbReference type="STRING" id="564137.SAMN04488238_102110"/>
<protein>
    <recommendedName>
        <fullName evidence="2">Putative 4-hydroxy-4-methyl-2-oxoglutarate aldolase</fullName>
    </recommendedName>
    <alternativeName>
        <fullName evidence="3">Regulator of ribonuclease activity homolog</fullName>
    </alternativeName>
    <alternativeName>
        <fullName evidence="4">RraA-like protein</fullName>
    </alternativeName>
</protein>
<dbReference type="OrthoDB" id="9812532at2"/>
<dbReference type="Pfam" id="PF03737">
    <property type="entry name" value="RraA-like"/>
    <property type="match status" value="1"/>
</dbReference>
<comment type="cofactor">
    <cofactor evidence="5">
        <name>Mg(2+)</name>
        <dbReference type="ChEBI" id="CHEBI:18420"/>
    </cofactor>
</comment>
<gene>
    <name evidence="7" type="ORF">SAMN04488238_102110</name>
</gene>
<comment type="cofactor">
    <cofactor evidence="1">
        <name>a divalent metal cation</name>
        <dbReference type="ChEBI" id="CHEBI:60240"/>
    </cofactor>
</comment>
<keyword evidence="5" id="KW-0479">Metal-binding</keyword>
<proteinExistence type="predicted"/>
<name>A0A1H2TPG9_9RHOB</name>
<feature type="binding site" evidence="5">
    <location>
        <begin position="93"/>
        <end position="96"/>
    </location>
    <ligand>
        <name>substrate</name>
    </ligand>
</feature>
<accession>A0A1H2TPG9</accession>
<evidence type="ECO:0000256" key="3">
    <source>
        <dbReference type="ARBA" id="ARBA00029596"/>
    </source>
</evidence>
<dbReference type="GO" id="GO:0046872">
    <property type="term" value="F:metal ion binding"/>
    <property type="evidence" value="ECO:0007669"/>
    <property type="project" value="UniProtKB-KW"/>
</dbReference>
<dbReference type="RefSeq" id="WP_092885604.1">
    <property type="nucleotide sequence ID" value="NZ_CP061498.1"/>
</dbReference>
<keyword evidence="6" id="KW-0812">Transmembrane</keyword>
<dbReference type="InterPro" id="IPR036704">
    <property type="entry name" value="RraA/RraA-like_sf"/>
</dbReference>
<dbReference type="AlphaFoldDB" id="A0A1H2TPG9"/>
<reference evidence="7 8" key="1">
    <citation type="submission" date="2016-10" db="EMBL/GenBank/DDBJ databases">
        <authorList>
            <person name="de Groot N.N."/>
        </authorList>
    </citation>
    <scope>NUCLEOTIDE SEQUENCE [LARGE SCALE GENOMIC DNA]</scope>
    <source>
        <strain evidence="7 8">CGMCC 1.8894</strain>
    </source>
</reference>
<keyword evidence="6" id="KW-1133">Transmembrane helix</keyword>
<evidence type="ECO:0000256" key="6">
    <source>
        <dbReference type="SAM" id="Phobius"/>
    </source>
</evidence>
<dbReference type="SUPFAM" id="SSF89562">
    <property type="entry name" value="RraA-like"/>
    <property type="match status" value="1"/>
</dbReference>
<sequence length="224" mass="23452">MYTAYDMPERLPQADLDLLAQAETATIGHFRNIGFMDIALSPLRPGQKLCGTAVTIALPSLDSSMLHYALSDVRPGDVLVIDRLQDRRFACIGGGVALAAVAAGVAGVIVDGPCTDPSEIVEAGLPLWSRGVSPITTRMASIGGALNIPVSCGGAVVMPGDAILADESGIVVLRPHEVADTAREAIRRQERGASRQDMLRRGETRIGDLSGARDRVAKALSGPS</sequence>
<evidence type="ECO:0000256" key="2">
    <source>
        <dbReference type="ARBA" id="ARBA00016549"/>
    </source>
</evidence>
<dbReference type="CDD" id="cd16841">
    <property type="entry name" value="RraA_family"/>
    <property type="match status" value="1"/>
</dbReference>
<evidence type="ECO:0000313" key="7">
    <source>
        <dbReference type="EMBL" id="SDW45194.1"/>
    </source>
</evidence>